<dbReference type="InterPro" id="IPR011990">
    <property type="entry name" value="TPR-like_helical_dom_sf"/>
</dbReference>
<keyword evidence="3" id="KW-1185">Reference proteome</keyword>
<dbReference type="Gene3D" id="1.25.40.10">
    <property type="entry name" value="Tetratricopeptide repeat domain"/>
    <property type="match status" value="1"/>
</dbReference>
<dbReference type="AlphaFoldDB" id="A0AAQ3MY31"/>
<dbReference type="Proteomes" id="UP001374535">
    <property type="component" value="Chromosome 8"/>
</dbReference>
<dbReference type="SUPFAM" id="SSF48452">
    <property type="entry name" value="TPR-like"/>
    <property type="match status" value="1"/>
</dbReference>
<feature type="region of interest" description="Disordered" evidence="1">
    <location>
        <begin position="140"/>
        <end position="160"/>
    </location>
</feature>
<evidence type="ECO:0000313" key="3">
    <source>
        <dbReference type="Proteomes" id="UP001374535"/>
    </source>
</evidence>
<name>A0AAQ3MY31_VIGMU</name>
<dbReference type="EMBL" id="CP144693">
    <property type="protein sequence ID" value="WVY99984.1"/>
    <property type="molecule type" value="Genomic_DNA"/>
</dbReference>
<organism evidence="2 3">
    <name type="scientific">Vigna mungo</name>
    <name type="common">Black gram</name>
    <name type="synonym">Phaseolus mungo</name>
    <dbReference type="NCBI Taxonomy" id="3915"/>
    <lineage>
        <taxon>Eukaryota</taxon>
        <taxon>Viridiplantae</taxon>
        <taxon>Streptophyta</taxon>
        <taxon>Embryophyta</taxon>
        <taxon>Tracheophyta</taxon>
        <taxon>Spermatophyta</taxon>
        <taxon>Magnoliopsida</taxon>
        <taxon>eudicotyledons</taxon>
        <taxon>Gunneridae</taxon>
        <taxon>Pentapetalae</taxon>
        <taxon>rosids</taxon>
        <taxon>fabids</taxon>
        <taxon>Fabales</taxon>
        <taxon>Fabaceae</taxon>
        <taxon>Papilionoideae</taxon>
        <taxon>50 kb inversion clade</taxon>
        <taxon>NPAAA clade</taxon>
        <taxon>indigoferoid/millettioid clade</taxon>
        <taxon>Phaseoleae</taxon>
        <taxon>Vigna</taxon>
    </lineage>
</organism>
<accession>A0AAQ3MY31</accession>
<protein>
    <submittedName>
        <fullName evidence="2">Uncharacterized protein</fullName>
    </submittedName>
</protein>
<reference evidence="2 3" key="1">
    <citation type="journal article" date="2023" name="Life. Sci Alliance">
        <title>Evolutionary insights into 3D genome organization and epigenetic landscape of Vigna mungo.</title>
        <authorList>
            <person name="Junaid A."/>
            <person name="Singh B."/>
            <person name="Bhatia S."/>
        </authorList>
    </citation>
    <scope>NUCLEOTIDE SEQUENCE [LARGE SCALE GENOMIC DNA]</scope>
    <source>
        <strain evidence="2">Urdbean</strain>
    </source>
</reference>
<proteinExistence type="predicted"/>
<evidence type="ECO:0000313" key="2">
    <source>
        <dbReference type="EMBL" id="WVY99984.1"/>
    </source>
</evidence>
<sequence length="160" mass="18031">MGDASSAVSYFEESVQFLSKLPKDDMEITHTLSVSLNKIGDLKYYDGDLQAARSYYFKSLDVRRDVVNQNSKVPSQVLDVAVSLAKVADVDRNLGEEKLATDGFQEAIDLLESLTLKSEASGLEQRTSLEANFQINKNKLRQQSEIDGPHEERQHEFRCK</sequence>
<gene>
    <name evidence="2" type="ORF">V8G54_026054</name>
</gene>
<feature type="compositionally biased region" description="Basic and acidic residues" evidence="1">
    <location>
        <begin position="142"/>
        <end position="160"/>
    </location>
</feature>
<evidence type="ECO:0000256" key="1">
    <source>
        <dbReference type="SAM" id="MobiDB-lite"/>
    </source>
</evidence>